<comment type="caution">
    <text evidence="11">The sequence shown here is derived from an EMBL/GenBank/DDBJ whole genome shotgun (WGS) entry which is preliminary data.</text>
</comment>
<name>A0AAD7LG50_QUISA</name>
<dbReference type="GO" id="GO:0009534">
    <property type="term" value="C:chloroplast thylakoid"/>
    <property type="evidence" value="ECO:0007669"/>
    <property type="project" value="TreeGrafter"/>
</dbReference>
<reference evidence="11" key="1">
    <citation type="journal article" date="2023" name="Science">
        <title>Elucidation of the pathway for biosynthesis of saponin adjuvants from the soapbark tree.</title>
        <authorList>
            <person name="Reed J."/>
            <person name="Orme A."/>
            <person name="El-Demerdash A."/>
            <person name="Owen C."/>
            <person name="Martin L.B.B."/>
            <person name="Misra R.C."/>
            <person name="Kikuchi S."/>
            <person name="Rejzek M."/>
            <person name="Martin A.C."/>
            <person name="Harkess A."/>
            <person name="Leebens-Mack J."/>
            <person name="Louveau T."/>
            <person name="Stephenson M.J."/>
            <person name="Osbourn A."/>
        </authorList>
    </citation>
    <scope>NUCLEOTIDE SEQUENCE</scope>
    <source>
        <strain evidence="11">S10</strain>
    </source>
</reference>
<dbReference type="Pfam" id="PF02696">
    <property type="entry name" value="SelO"/>
    <property type="match status" value="1"/>
</dbReference>
<sequence length="253" mass="27992">MDSSSAGVAVSVDSVANDLKNQSLGSDRGDSDDDNHSKRVRLKLEDLNWDHSFIRELPGDRRTDLFPREVLHACYTKLLPSTDVDNPQHAAWSEPVAELLDLDHTEFERPDFPLLFSGASSLVGAIPYAQCYGGHQFGMWAGQLGDGRAITLGEILNSKSERWELQLKGAGKSSYSQSADGLAVLCSSIGEFLCSEAMHSLGIPTTRALCLVTTGKLVTRDMFTKVPIILNWFFSSASHLFMRFKFHVECYED</sequence>
<accession>A0AAD7LG50</accession>
<dbReference type="KEGG" id="qsa:O6P43_023683"/>
<evidence type="ECO:0000256" key="5">
    <source>
        <dbReference type="ARBA" id="ARBA00022723"/>
    </source>
</evidence>
<keyword evidence="6" id="KW-0547">Nucleotide-binding</keyword>
<keyword evidence="3" id="KW-0808">Transferase</keyword>
<keyword evidence="4" id="KW-0548">Nucleotidyltransferase</keyword>
<feature type="compositionally biased region" description="Low complexity" evidence="10">
    <location>
        <begin position="1"/>
        <end position="18"/>
    </location>
</feature>
<evidence type="ECO:0000313" key="11">
    <source>
        <dbReference type="EMBL" id="KAJ7957367.1"/>
    </source>
</evidence>
<dbReference type="GO" id="GO:0070733">
    <property type="term" value="F:AMPylase activity"/>
    <property type="evidence" value="ECO:0007669"/>
    <property type="project" value="TreeGrafter"/>
</dbReference>
<dbReference type="EMBL" id="JARAOO010000009">
    <property type="protein sequence ID" value="KAJ7957367.1"/>
    <property type="molecule type" value="Genomic_DNA"/>
</dbReference>
<evidence type="ECO:0000256" key="2">
    <source>
        <dbReference type="ARBA" id="ARBA00009747"/>
    </source>
</evidence>
<dbReference type="GO" id="GO:0005524">
    <property type="term" value="F:ATP binding"/>
    <property type="evidence" value="ECO:0007669"/>
    <property type="project" value="UniProtKB-KW"/>
</dbReference>
<keyword evidence="7" id="KW-0067">ATP-binding</keyword>
<gene>
    <name evidence="11" type="ORF">O6P43_023683</name>
</gene>
<evidence type="ECO:0000256" key="3">
    <source>
        <dbReference type="ARBA" id="ARBA00022679"/>
    </source>
</evidence>
<keyword evidence="12" id="KW-1185">Reference proteome</keyword>
<protein>
    <recommendedName>
        <fullName evidence="9">Selenoprotein O</fullName>
    </recommendedName>
</protein>
<proteinExistence type="inferred from homology"/>
<dbReference type="PANTHER" id="PTHR32057">
    <property type="entry name" value="PROTEIN ADENYLYLTRANSFERASE SELO, MITOCHONDRIAL"/>
    <property type="match status" value="1"/>
</dbReference>
<dbReference type="InterPro" id="IPR003846">
    <property type="entry name" value="SelO"/>
</dbReference>
<evidence type="ECO:0000256" key="4">
    <source>
        <dbReference type="ARBA" id="ARBA00022695"/>
    </source>
</evidence>
<keyword evidence="5" id="KW-0479">Metal-binding</keyword>
<organism evidence="11 12">
    <name type="scientific">Quillaja saponaria</name>
    <name type="common">Soap bark tree</name>
    <dbReference type="NCBI Taxonomy" id="32244"/>
    <lineage>
        <taxon>Eukaryota</taxon>
        <taxon>Viridiplantae</taxon>
        <taxon>Streptophyta</taxon>
        <taxon>Embryophyta</taxon>
        <taxon>Tracheophyta</taxon>
        <taxon>Spermatophyta</taxon>
        <taxon>Magnoliopsida</taxon>
        <taxon>eudicotyledons</taxon>
        <taxon>Gunneridae</taxon>
        <taxon>Pentapetalae</taxon>
        <taxon>rosids</taxon>
        <taxon>fabids</taxon>
        <taxon>Fabales</taxon>
        <taxon>Quillajaceae</taxon>
        <taxon>Quillaja</taxon>
    </lineage>
</organism>
<dbReference type="PANTHER" id="PTHR32057:SF14">
    <property type="entry name" value="PROTEIN ADENYLYLTRANSFERASE SELO, MITOCHONDRIAL"/>
    <property type="match status" value="1"/>
</dbReference>
<keyword evidence="8" id="KW-0460">Magnesium</keyword>
<comment type="cofactor">
    <cofactor evidence="1">
        <name>Mg(2+)</name>
        <dbReference type="ChEBI" id="CHEBI:18420"/>
    </cofactor>
</comment>
<evidence type="ECO:0000256" key="10">
    <source>
        <dbReference type="SAM" id="MobiDB-lite"/>
    </source>
</evidence>
<evidence type="ECO:0000256" key="8">
    <source>
        <dbReference type="ARBA" id="ARBA00022842"/>
    </source>
</evidence>
<dbReference type="AlphaFoldDB" id="A0AAD7LG50"/>
<evidence type="ECO:0000256" key="1">
    <source>
        <dbReference type="ARBA" id="ARBA00001946"/>
    </source>
</evidence>
<comment type="similarity">
    <text evidence="2">Belongs to the SELO family.</text>
</comment>
<dbReference type="Proteomes" id="UP001163823">
    <property type="component" value="Chromosome 9"/>
</dbReference>
<feature type="region of interest" description="Disordered" evidence="10">
    <location>
        <begin position="1"/>
        <end position="36"/>
    </location>
</feature>
<dbReference type="GO" id="GO:0046872">
    <property type="term" value="F:metal ion binding"/>
    <property type="evidence" value="ECO:0007669"/>
    <property type="project" value="UniProtKB-KW"/>
</dbReference>
<evidence type="ECO:0000256" key="7">
    <source>
        <dbReference type="ARBA" id="ARBA00022840"/>
    </source>
</evidence>
<evidence type="ECO:0000256" key="9">
    <source>
        <dbReference type="ARBA" id="ARBA00031547"/>
    </source>
</evidence>
<evidence type="ECO:0000256" key="6">
    <source>
        <dbReference type="ARBA" id="ARBA00022741"/>
    </source>
</evidence>
<evidence type="ECO:0000313" key="12">
    <source>
        <dbReference type="Proteomes" id="UP001163823"/>
    </source>
</evidence>